<dbReference type="AlphaFoldDB" id="A0AAU0B9X8"/>
<name>A0AAU0B9X8_9XANT</name>
<dbReference type="RefSeq" id="WP_316693623.1">
    <property type="nucleotide sequence ID" value="NZ_CP103836.1"/>
</dbReference>
<accession>A0AAU0B9X8</accession>
<proteinExistence type="predicted"/>
<evidence type="ECO:0000313" key="1">
    <source>
        <dbReference type="EMBL" id="WOB48158.1"/>
    </source>
</evidence>
<organism evidence="1 2">
    <name type="scientific">Xanthomonas hydrangeae</name>
    <dbReference type="NCBI Taxonomy" id="2775159"/>
    <lineage>
        <taxon>Bacteria</taxon>
        <taxon>Pseudomonadati</taxon>
        <taxon>Pseudomonadota</taxon>
        <taxon>Gammaproteobacteria</taxon>
        <taxon>Lysobacterales</taxon>
        <taxon>Lysobacteraceae</taxon>
        <taxon>Xanthomonas</taxon>
    </lineage>
</organism>
<evidence type="ECO:0000313" key="2">
    <source>
        <dbReference type="Proteomes" id="UP001302716"/>
    </source>
</evidence>
<gene>
    <name evidence="1" type="ORF">NYR97_12805</name>
</gene>
<dbReference type="EMBL" id="CP103836">
    <property type="protein sequence ID" value="WOB48158.1"/>
    <property type="molecule type" value="Genomic_DNA"/>
</dbReference>
<dbReference type="Proteomes" id="UP001302716">
    <property type="component" value="Chromosome"/>
</dbReference>
<reference evidence="1 2" key="1">
    <citation type="submission" date="2022-08" db="EMBL/GenBank/DDBJ databases">
        <title>Whole genome sequencing-based tracing of a 2022 introduction and outbreak of Xanthomonas hortorum pv. pelargonii.</title>
        <authorList>
            <person name="Iruegas-Bocardo F."/>
            <person name="Weisberg A.K."/>
            <person name="Riutta E.R."/>
            <person name="Kilday K."/>
            <person name="Bonkowski J.C."/>
            <person name="Creswell T."/>
            <person name="Daughtrey M.L."/>
            <person name="Rane K."/>
            <person name="Grunwald N.J."/>
            <person name="Chang J.H."/>
            <person name="Putnam M.L."/>
        </authorList>
    </citation>
    <scope>NUCLEOTIDE SEQUENCE [LARGE SCALE GENOMIC DNA]</scope>
    <source>
        <strain evidence="1 2">22-323</strain>
    </source>
</reference>
<protein>
    <submittedName>
        <fullName evidence="1">Uncharacterized protein</fullName>
    </submittedName>
</protein>
<keyword evidence="2" id="KW-1185">Reference proteome</keyword>
<sequence>MELRAVFGCSILPVLRDAQNAWRKAVHLVPMDARGIYRADKR</sequence>